<dbReference type="EMBL" id="OZ075134">
    <property type="protein sequence ID" value="CAL4995027.1"/>
    <property type="molecule type" value="Genomic_DNA"/>
</dbReference>
<reference evidence="4" key="1">
    <citation type="submission" date="2024-06" db="EMBL/GenBank/DDBJ databases">
        <authorList>
            <person name="Ryan C."/>
        </authorList>
    </citation>
    <scope>NUCLEOTIDE SEQUENCE [LARGE SCALE GENOMIC DNA]</scope>
</reference>
<name>A0ABC9B9U0_9POAL</name>
<feature type="region of interest" description="Disordered" evidence="1">
    <location>
        <begin position="1"/>
        <end position="38"/>
    </location>
</feature>
<evidence type="ECO:0000259" key="2">
    <source>
        <dbReference type="Pfam" id="PF07762"/>
    </source>
</evidence>
<dbReference type="Proteomes" id="UP001497457">
    <property type="component" value="Chromosome 24b"/>
</dbReference>
<dbReference type="Pfam" id="PF07762">
    <property type="entry name" value="DUF1618"/>
    <property type="match status" value="1"/>
</dbReference>
<evidence type="ECO:0000313" key="4">
    <source>
        <dbReference type="Proteomes" id="UP001497457"/>
    </source>
</evidence>
<evidence type="ECO:0000313" key="3">
    <source>
        <dbReference type="EMBL" id="CAL4995027.1"/>
    </source>
</evidence>
<evidence type="ECO:0000256" key="1">
    <source>
        <dbReference type="SAM" id="MobiDB-lite"/>
    </source>
</evidence>
<sequence>MRKKYRSRSPSPRPRRRQQTNNTEAWQPPSGSPAATSVSYPRWVLLEDRCSIKAKGTNSTPDAKTVAAGRTSAGDPIHVSVRVAPLPAKSQICVHVPGGSSHRGQVIAAHGDSVLFNVGSDYFVYCAGNGAAVPPQPPSLTLLPPCYHVDAYESDSDSARYHRAPGPVQRCLDTRATGVVRRGEDDLVVGSLIINSLRARDRDGDEEEPAVVELLLLRHGEWIVKRRLRIRDGEGEVGSDLVYLWEIDKVLSIGDTGLMCFVHSPMGLLFSNVFDEVPVLRYVPFPTLEDSVRRQTSRRSSEDVSVTSDGTVKFVSVQPRCCCGSFASTDCQHSSNAFILKTWTLRMGDMAWVMDGMVDATELWALDSYKALPRIQPSYPMVSMDEPHIIFFILCERFYEREYGDPTQWLILLDTRSKMLRSVYCCGRRGSLWGSMIFCPSSVSDYFNSSPSCRDGASSVSKTNIYSKPPQLVIVNESLTDNNANNSEAASPEESILAALQEIPGLAREEMLKAYSILIHDRNGRRLRALLALPIMLRKDWLLMEVMASEACSVCAACAANS</sequence>
<gene>
    <name evidence="3" type="ORF">URODEC1_LOCUS62174</name>
</gene>
<keyword evidence="4" id="KW-1185">Reference proteome</keyword>
<reference evidence="3 4" key="2">
    <citation type="submission" date="2024-10" db="EMBL/GenBank/DDBJ databases">
        <authorList>
            <person name="Ryan C."/>
        </authorList>
    </citation>
    <scope>NUCLEOTIDE SEQUENCE [LARGE SCALE GENOMIC DNA]</scope>
</reference>
<feature type="compositionally biased region" description="Basic residues" evidence="1">
    <location>
        <begin position="1"/>
        <end position="18"/>
    </location>
</feature>
<dbReference type="PANTHER" id="PTHR33074:SF124">
    <property type="entry name" value="DUF1618 DOMAIN-CONTAINING PROTEIN"/>
    <property type="match status" value="1"/>
</dbReference>
<feature type="domain" description="DUF1618" evidence="2">
    <location>
        <begin position="267"/>
        <end position="390"/>
    </location>
</feature>
<accession>A0ABC9B9U0</accession>
<proteinExistence type="predicted"/>
<dbReference type="InterPro" id="IPR011676">
    <property type="entry name" value="DUF1618"/>
</dbReference>
<dbReference type="AlphaFoldDB" id="A0ABC9B9U0"/>
<protein>
    <recommendedName>
        <fullName evidence="2">DUF1618 domain-containing protein</fullName>
    </recommendedName>
</protein>
<organism evidence="3 4">
    <name type="scientific">Urochloa decumbens</name>
    <dbReference type="NCBI Taxonomy" id="240449"/>
    <lineage>
        <taxon>Eukaryota</taxon>
        <taxon>Viridiplantae</taxon>
        <taxon>Streptophyta</taxon>
        <taxon>Embryophyta</taxon>
        <taxon>Tracheophyta</taxon>
        <taxon>Spermatophyta</taxon>
        <taxon>Magnoliopsida</taxon>
        <taxon>Liliopsida</taxon>
        <taxon>Poales</taxon>
        <taxon>Poaceae</taxon>
        <taxon>PACMAD clade</taxon>
        <taxon>Panicoideae</taxon>
        <taxon>Panicodae</taxon>
        <taxon>Paniceae</taxon>
        <taxon>Melinidinae</taxon>
        <taxon>Urochloa</taxon>
    </lineage>
</organism>
<dbReference type="PANTHER" id="PTHR33074">
    <property type="entry name" value="EXPRESSED PROTEIN-RELATED"/>
    <property type="match status" value="1"/>
</dbReference>